<reference evidence="2 3" key="1">
    <citation type="submission" date="2016-01" db="EMBL/GenBank/DDBJ databases">
        <title>Highly variable Streptococcus oralis are common among viridans streptococci isolated from primates.</title>
        <authorList>
            <person name="Denapaite D."/>
            <person name="Rieger M."/>
            <person name="Koendgen S."/>
            <person name="Brueckner R."/>
            <person name="Ochigava I."/>
            <person name="Kappeler P."/>
            <person name="Maetz-Rensing K."/>
            <person name="Leendertz F."/>
            <person name="Hakenbeck R."/>
        </authorList>
    </citation>
    <scope>NUCLEOTIDE SEQUENCE [LARGE SCALE GENOMIC DNA]</scope>
    <source>
        <strain evidence="2 3">DD08</strain>
    </source>
</reference>
<dbReference type="PATRIC" id="fig|45634.12.peg.1206"/>
<evidence type="ECO:0000313" key="2">
    <source>
        <dbReference type="EMBL" id="KXT69642.1"/>
    </source>
</evidence>
<organism evidence="2 3">
    <name type="scientific">Streptococcus cristatus</name>
    <dbReference type="NCBI Taxonomy" id="45634"/>
    <lineage>
        <taxon>Bacteria</taxon>
        <taxon>Bacillati</taxon>
        <taxon>Bacillota</taxon>
        <taxon>Bacilli</taxon>
        <taxon>Lactobacillales</taxon>
        <taxon>Streptococcaceae</taxon>
        <taxon>Streptococcus</taxon>
    </lineage>
</organism>
<dbReference type="Proteomes" id="UP000070377">
    <property type="component" value="Unassembled WGS sequence"/>
</dbReference>
<dbReference type="AlphaFoldDB" id="A0A139N125"/>
<dbReference type="EMBL" id="BJYQ01000001">
    <property type="protein sequence ID" value="GEN96137.1"/>
    <property type="molecule type" value="Genomic_DNA"/>
</dbReference>
<evidence type="ECO:0000313" key="1">
    <source>
        <dbReference type="EMBL" id="GEN96137.1"/>
    </source>
</evidence>
<dbReference type="OrthoDB" id="2238959at2"/>
<protein>
    <recommendedName>
        <fullName evidence="5">Lipoprotein</fullName>
    </recommendedName>
</protein>
<dbReference type="EMBL" id="LQRD01000043">
    <property type="protein sequence ID" value="KXT69642.1"/>
    <property type="molecule type" value="Genomic_DNA"/>
</dbReference>
<evidence type="ECO:0000313" key="3">
    <source>
        <dbReference type="Proteomes" id="UP000070377"/>
    </source>
</evidence>
<sequence>MKIFKLLLIVFIGFLGLGTLSACSQQKKTEQKEEVTLTAEEKKIIRKQEEALALFLVNNFEDVHKIEFESISKGGFGRPRFIYFSVNDKIEVSTDLEDSYDIQHYGLSYHNNSEVLKRKEVPTSYTKLSETQINVIYYGEKK</sequence>
<reference evidence="1 4" key="2">
    <citation type="submission" date="2019-07" db="EMBL/GenBank/DDBJ databases">
        <title>Whole genome shotgun sequence of Streptococcus oligofermentans NBRC 106105.</title>
        <authorList>
            <person name="Hosoyama A."/>
            <person name="Uohara A."/>
            <person name="Ohji S."/>
            <person name="Ichikawa N."/>
        </authorList>
    </citation>
    <scope>NUCLEOTIDE SEQUENCE [LARGE SCALE GENOMIC DNA]</scope>
    <source>
        <strain evidence="1 4">NBRC 106105</strain>
    </source>
</reference>
<dbReference type="STRING" id="45634.SCRDD08_01156"/>
<proteinExistence type="predicted"/>
<comment type="caution">
    <text evidence="2">The sequence shown here is derived from an EMBL/GenBank/DDBJ whole genome shotgun (WGS) entry which is preliminary data.</text>
</comment>
<gene>
    <name evidence="2" type="ORF">SCRDD08_01156</name>
    <name evidence="1" type="ORF">SOL01_00110</name>
</gene>
<evidence type="ECO:0008006" key="5">
    <source>
        <dbReference type="Google" id="ProtNLM"/>
    </source>
</evidence>
<evidence type="ECO:0000313" key="4">
    <source>
        <dbReference type="Proteomes" id="UP000321868"/>
    </source>
</evidence>
<dbReference type="Proteomes" id="UP000321868">
    <property type="component" value="Unassembled WGS sequence"/>
</dbReference>
<accession>A0A139N125</accession>
<name>A0A139N125_STRCR</name>
<dbReference type="PROSITE" id="PS51257">
    <property type="entry name" value="PROKAR_LIPOPROTEIN"/>
    <property type="match status" value="1"/>
</dbReference>
<dbReference type="RefSeq" id="WP_015605014.1">
    <property type="nucleotide sequence ID" value="NZ_BJYQ01000001.1"/>
</dbReference>